<dbReference type="Pfam" id="PF14841">
    <property type="entry name" value="FliG_M"/>
    <property type="match status" value="1"/>
</dbReference>
<dbReference type="InterPro" id="IPR032779">
    <property type="entry name" value="FliG_M"/>
</dbReference>
<dbReference type="GO" id="GO:0071973">
    <property type="term" value="P:bacterial-type flagellum-dependent cell motility"/>
    <property type="evidence" value="ECO:0007669"/>
    <property type="project" value="InterPro"/>
</dbReference>
<dbReference type="PIRSF" id="PIRSF003161">
    <property type="entry name" value="FliG"/>
    <property type="match status" value="1"/>
</dbReference>
<evidence type="ECO:0000256" key="3">
    <source>
        <dbReference type="ARBA" id="ARBA00010299"/>
    </source>
</evidence>
<accession>A0A485M208</accession>
<keyword evidence="13" id="KW-0966">Cell projection</keyword>
<keyword evidence="13" id="KW-0969">Cilium</keyword>
<keyword evidence="8" id="KW-0472">Membrane</keyword>
<evidence type="ECO:0000256" key="6">
    <source>
        <dbReference type="ARBA" id="ARBA00022500"/>
    </source>
</evidence>
<evidence type="ECO:0000256" key="4">
    <source>
        <dbReference type="ARBA" id="ARBA00021870"/>
    </source>
</evidence>
<dbReference type="PANTHER" id="PTHR30534">
    <property type="entry name" value="FLAGELLAR MOTOR SWITCH PROTEIN FLIG"/>
    <property type="match status" value="1"/>
</dbReference>
<organism evidence="13">
    <name type="scientific">anaerobic digester metagenome</name>
    <dbReference type="NCBI Taxonomy" id="1263854"/>
    <lineage>
        <taxon>unclassified sequences</taxon>
        <taxon>metagenomes</taxon>
        <taxon>ecological metagenomes</taxon>
    </lineage>
</organism>
<keyword evidence="9" id="KW-0975">Bacterial flagellum</keyword>
<sequence>MTMLKKQLDGPQKAAIFLMAMGDEFTQHIFKGLTDHEIKLLGKRMATLEDVTIPVDVIRGIMDEFQRMSSQMSGVTGKGLGYLKESLVSALGPEKAKPILDAIAQATDKAAFSSLKGVDSSILMDYLKGEHPQTIALVLAHLDHSKTAQILKELPEKLQPEIIYRMANLGMVPAGIIEDIDNVLRKEIEAMGSMESKKLGGVETVAEIMNHLDHTTENNIFATLEEMDADLAESIRQKMFVFEDLVLIDNRGIQAILKEITNEDLALALKTASEALRSLILKNMSSRASEMLLEDMEAMGPVKLSDVENAQQNIVRVARKLEAAGKIVIGGKGGEDVLV</sequence>
<keyword evidence="5" id="KW-1003">Cell membrane</keyword>
<dbReference type="NCBIfam" id="TIGR00207">
    <property type="entry name" value="fliG"/>
    <property type="match status" value="1"/>
</dbReference>
<evidence type="ECO:0000256" key="1">
    <source>
        <dbReference type="ARBA" id="ARBA00004117"/>
    </source>
</evidence>
<dbReference type="InterPro" id="IPR000090">
    <property type="entry name" value="Flg_Motor_Flig"/>
</dbReference>
<dbReference type="InterPro" id="IPR023087">
    <property type="entry name" value="Flg_Motor_Flig_C"/>
</dbReference>
<dbReference type="InterPro" id="IPR011002">
    <property type="entry name" value="FliG_a-hlx"/>
</dbReference>
<dbReference type="GO" id="GO:0006935">
    <property type="term" value="P:chemotaxis"/>
    <property type="evidence" value="ECO:0007669"/>
    <property type="project" value="UniProtKB-KW"/>
</dbReference>
<evidence type="ECO:0000259" key="10">
    <source>
        <dbReference type="Pfam" id="PF01706"/>
    </source>
</evidence>
<dbReference type="Pfam" id="PF14842">
    <property type="entry name" value="FliG_N"/>
    <property type="match status" value="1"/>
</dbReference>
<dbReference type="GO" id="GO:0003774">
    <property type="term" value="F:cytoskeletal motor activity"/>
    <property type="evidence" value="ECO:0007669"/>
    <property type="project" value="InterPro"/>
</dbReference>
<dbReference type="SUPFAM" id="SSF48029">
    <property type="entry name" value="FliG"/>
    <property type="match status" value="2"/>
</dbReference>
<dbReference type="Pfam" id="PF01706">
    <property type="entry name" value="FliG_C"/>
    <property type="match status" value="1"/>
</dbReference>
<keyword evidence="7" id="KW-0283">Flagellar rotation</keyword>
<feature type="domain" description="Flagellar motor switch protein FliG C-terminal" evidence="10">
    <location>
        <begin position="223"/>
        <end position="329"/>
    </location>
</feature>
<dbReference type="PANTHER" id="PTHR30534:SF0">
    <property type="entry name" value="FLAGELLAR MOTOR SWITCH PROTEIN FLIG"/>
    <property type="match status" value="1"/>
</dbReference>
<dbReference type="PRINTS" id="PR00954">
    <property type="entry name" value="FLGMOTORFLIG"/>
</dbReference>
<dbReference type="GO" id="GO:0005886">
    <property type="term" value="C:plasma membrane"/>
    <property type="evidence" value="ECO:0007669"/>
    <property type="project" value="UniProtKB-SubCell"/>
</dbReference>
<evidence type="ECO:0000256" key="8">
    <source>
        <dbReference type="ARBA" id="ARBA00023136"/>
    </source>
</evidence>
<dbReference type="Gene3D" id="1.10.220.30">
    <property type="match status" value="3"/>
</dbReference>
<dbReference type="AlphaFoldDB" id="A0A485M208"/>
<reference evidence="13" key="1">
    <citation type="submission" date="2019-03" db="EMBL/GenBank/DDBJ databases">
        <authorList>
            <person name="Hao L."/>
        </authorList>
    </citation>
    <scope>NUCLEOTIDE SEQUENCE</scope>
</reference>
<keyword evidence="13" id="KW-0282">Flagellum</keyword>
<keyword evidence="6" id="KW-0145">Chemotaxis</keyword>
<proteinExistence type="inferred from homology"/>
<dbReference type="FunFam" id="1.10.220.30:FF:000001">
    <property type="entry name" value="Flagellar motor switch protein FliG"/>
    <property type="match status" value="1"/>
</dbReference>
<comment type="similarity">
    <text evidence="3">Belongs to the FliG family.</text>
</comment>
<feature type="domain" description="Flagellar motor switch protein FliG middle" evidence="11">
    <location>
        <begin position="122"/>
        <end position="194"/>
    </location>
</feature>
<name>A0A485M208_9ZZZZ</name>
<comment type="subcellular location">
    <subcellularLocation>
        <location evidence="1">Bacterial flagellum basal body</location>
    </subcellularLocation>
    <subcellularLocation>
        <location evidence="2">Cell membrane</location>
        <topology evidence="2">Peripheral membrane protein</topology>
        <orientation evidence="2">Cytoplasmic side</orientation>
    </subcellularLocation>
</comment>
<dbReference type="GO" id="GO:0009425">
    <property type="term" value="C:bacterial-type flagellum basal body"/>
    <property type="evidence" value="ECO:0007669"/>
    <property type="project" value="UniProtKB-SubCell"/>
</dbReference>
<evidence type="ECO:0000256" key="5">
    <source>
        <dbReference type="ARBA" id="ARBA00022475"/>
    </source>
</evidence>
<protein>
    <recommendedName>
        <fullName evidence="4">Flagellar motor switch protein FliG</fullName>
    </recommendedName>
</protein>
<evidence type="ECO:0000313" key="13">
    <source>
        <dbReference type="EMBL" id="VFU16021.1"/>
    </source>
</evidence>
<dbReference type="InterPro" id="IPR028263">
    <property type="entry name" value="FliG_N"/>
</dbReference>
<evidence type="ECO:0000256" key="7">
    <source>
        <dbReference type="ARBA" id="ARBA00022779"/>
    </source>
</evidence>
<evidence type="ECO:0000256" key="2">
    <source>
        <dbReference type="ARBA" id="ARBA00004413"/>
    </source>
</evidence>
<dbReference type="EMBL" id="CAADRM010000114">
    <property type="protein sequence ID" value="VFU16021.1"/>
    <property type="molecule type" value="Genomic_DNA"/>
</dbReference>
<evidence type="ECO:0000259" key="12">
    <source>
        <dbReference type="Pfam" id="PF14842"/>
    </source>
</evidence>
<gene>
    <name evidence="13" type="primary">fliG</name>
    <name evidence="13" type="ORF">SCFA_50008</name>
</gene>
<evidence type="ECO:0000259" key="11">
    <source>
        <dbReference type="Pfam" id="PF14841"/>
    </source>
</evidence>
<feature type="domain" description="Flagellar motor switch protein FliG N-terminal" evidence="12">
    <location>
        <begin position="7"/>
        <end position="110"/>
    </location>
</feature>
<evidence type="ECO:0000256" key="9">
    <source>
        <dbReference type="ARBA" id="ARBA00023143"/>
    </source>
</evidence>